<evidence type="ECO:0000256" key="5">
    <source>
        <dbReference type="ARBA" id="ARBA00023136"/>
    </source>
</evidence>
<accession>A0A2S5A2K7</accession>
<dbReference type="SUPFAM" id="SSF49299">
    <property type="entry name" value="PKD domain"/>
    <property type="match status" value="10"/>
</dbReference>
<organism evidence="8 9">
    <name type="scientific">Solitalea longa</name>
    <dbReference type="NCBI Taxonomy" id="2079460"/>
    <lineage>
        <taxon>Bacteria</taxon>
        <taxon>Pseudomonadati</taxon>
        <taxon>Bacteroidota</taxon>
        <taxon>Sphingobacteriia</taxon>
        <taxon>Sphingobacteriales</taxon>
        <taxon>Sphingobacteriaceae</taxon>
        <taxon>Solitalea</taxon>
    </lineage>
</organism>
<gene>
    <name evidence="8" type="ORF">C3K47_10490</name>
</gene>
<dbReference type="GO" id="GO:0005886">
    <property type="term" value="C:plasma membrane"/>
    <property type="evidence" value="ECO:0007669"/>
    <property type="project" value="TreeGrafter"/>
</dbReference>
<dbReference type="InterPro" id="IPR035986">
    <property type="entry name" value="PKD_dom_sf"/>
</dbReference>
<feature type="domain" description="PKD" evidence="7">
    <location>
        <begin position="2334"/>
        <end position="2419"/>
    </location>
</feature>
<dbReference type="Pfam" id="PF22352">
    <property type="entry name" value="K319L-like_PKD"/>
    <property type="match status" value="1"/>
</dbReference>
<dbReference type="Pfam" id="PF00801">
    <property type="entry name" value="PKD"/>
    <property type="match status" value="1"/>
</dbReference>
<feature type="domain" description="PKD" evidence="7">
    <location>
        <begin position="2782"/>
        <end position="2841"/>
    </location>
</feature>
<feature type="signal peptide" evidence="6">
    <location>
        <begin position="1"/>
        <end position="22"/>
    </location>
</feature>
<keyword evidence="5" id="KW-0472">Membrane</keyword>
<evidence type="ECO:0000256" key="2">
    <source>
        <dbReference type="ARBA" id="ARBA00022692"/>
    </source>
</evidence>
<sequence>MHNFYRFLFFAFFLFLSTSSLAQTITIGAVDPGPYGNGSSISVPITVSGCFQIGNKFELYLSDASGSFTNEKLIGSYNGFYTTFVNGFIPNGQPAGINYKLRVKSTLPPVVTSSESSVFKVIINPGVDAKIISDSPIKPSLPDVFGFCEGYDGAIVNFDNASTSEANVTLRFTNELNNSTHNVSFITSSVVFEPELAHYTIFVRAEKNGVIGSKSYFLINNKNKTPFTTLGDNTVCLSPDDNSGVLQFAVDYTSINGIQNNFPGNIYNLKWGDNGSVTESYTFCDIKSKSGFVTHKYLNSSCGNSAGGDLNVFGIEIKVQNPFCGDVGTAVRTTAKVLLMPKNDFDNPGVGCQNALISFRNTSYLGEKANSGTLGCTLNTLKYDWYVNNVRIAADKSVMDVFSYTFTTVGTHKVKLVSKGPVDCPAAPIEKDICIEPAPVPDFTIKTSGCAPLGLNVENKTNPSPCRENTYAWRVLDKTGSFQITSGVTINDAKAKKPSISVSIPGEYQLELKVTNSCGNFIKQVPFIVLDIVNVTLPITKSYCENVPKTIDFGTDANHKPIYQSGFSATQSYKWVVTGGNFSFENSTNDQSQYPIIKFLENKNYLVKVTYTNDCGSRDATQVIRIYEPVTVNAGPDQGVCVGTAVQLNGIVGGPQKSITWTGGTGTFSPGRNAANPTYTPAVSETGTIVILTLVVENLNPSPCGNITDPISITISPQNTITSAASKSICTETRVAYNPTASVSGSTFDWTAVVESGSVTGVALSGSGPINDLLINSSATVNAIVKYTITPKTATCTGVPFDVRITVMPKPAVTATPTNATICSGENTVINLSSNLANTSYTWTATSSGTVTGFSAQSSGVSTFAPQMLTNTGTVPGTVTYVITPLGISPLNCGGASQTVIITVNPKPSVANAGSDQVLCSDATTTTLTANNPSVGSGTWTMVSGTGANIVSPNANNTLINNLSPGEYIFRWTISSPSCSSTSDDVMVTVRPVITTANAGIDDKVCDNSVSQNNTYTLKGNAPQVFETGKWTIITQPVSSNASFNDDTKFNAAISGLIPGDYKLQWEIKNDVSGCASSKDEVLIKVFAQPVAGTVSGASQICKGSDVTLTLSGEVGKIMRWESSIDNFNTKTDINNTVGSLTVPALTLTTKYRAVVASMGGGDGCSTVVMSSPFTVKVDEPTVGGLLSGDNIVCANLGSGTINLTGHIGEVVRWEFSTNNGVNWSTVSSNTTTALSYSGLTNTTQYRAVVKNGTCNEALSSLATISVQPGITVANAGADVILCNATEYTLKGNTVTSGSGKWTEKNGKSITFDDVTKPNAKVSGLLPNEAYTFVWTITGGSSCPASIDEMILTNRPAITVANAGNDGKLCDQTVSNNKYTLQGNAIRSFETGKWTVFDQPVGSNAVFSDDSKYNTTVAGLIPGNYIFRWAIINDATENKCVTQFDEVTVRVFAQPVAGILTSPDRNVCISGNAGDITLSGRVGKVKAWMQSPDGVTWAVIPGETIDTYSYTNLNATTYYKVIVESEGAMEGCNFTVETQSIKITVDPATVAGTASGAKIICAGTNSDQVVLTGHTGKVIKWEASPNGTDQWTTVSSQNSTTYTYNNLTSTTYFRAQVQSGTCEILETNTVKITVDQAATDPNAGPDQRLCNASETTLSANVSTVGVGKWTQSGATRAVFENEANPFTKVSGLLPGETYQFKWTISNGTCPEKEDVVMVENLAPLINIINTTYPTICAGQVAELQGDLPTGGNNAYVYKWQASLDGMLWTDITAETGVDLSKVITATTYFRRIVNSGACSSISNLVQINVQPGIANNSISGSQIICTDDIPFKFVGQDAAGGDGNIDYQWSESTGSGWVDIVGAKSRDYQAPALTQTTSYRRSVASGFCAGPQSNMSNEITVTVNPDAKADFTVAKALGCIPFVIDATNLKVIEYPDRNSSYEWFADGVSIGIGPVFPGYTINSNGITVVIKLVVGSKFGCKSSEKSVEFKTVKTPVAKFTKSTDGGCGPLTVSFVNETDPLSGVKYIWDFGNGETSTSEQPIPVVFKPNPTHADTVYTIKLKVFTDCEVIEYTDYVKVRAVPRSVFSPDKTVGCAPFEVTSSNTSKGSSITYYWDFGDGVTEVTSDLNPVKHTYDVTKTTVFTMKMRAVNECGEEETAHEITVYPNTVTAELVVNGPEKDGCAPHIVKFSNNSKGANKFSWDFGDGSKIETTSSPELITHEFTRPGTYDVTLYATNGCSDRITVERIVVYPKPETLFGFVKSNYCVSDFAEMVNNSTGATSFKWDFGDGKTSNEAAPKHKYAQPGKYTVTLTAYMAHPSGDVCEGVLTQELEIFPLPKANFNHNGAALNCAPFNMVVSTTPANADSFTWDFGDPDSPDNVANGAAIAQHTFTKPGVYTVMLTAYTFAGCKETSTQIVTVSETPEADFTPEASFICGTSARLTFTNTTKYSGSGSISYKWFINDVLISTGKNLTNTFNTPSGGVKPYIFKVRMEASSPLGCVGKVTHDIQFNPFPQASFKENALLGCAPFNPFIENTSLYADSFEWYVNDVLVSTERNPTNIVVKDPESEITVKMIAKNQWDCLPSEITRKFKTRPMPTVGFIMDESVSCNGMLKVNFSNQSSGASGYSWDFGDGSAVSTVKDPVHVFVKAGIYEVKLSADNGFCTATSVQYVKVVDKPKAAFIADNRASCVSATVTFANQSINATKFIWDFGDGSFSGEKNPKHTYTSNKSAYNVKLTAIGEFGCQDEFTEIAYINVYPAPKADFEVKPDEVIKIPDYTFDFADKSEGEGLTYQWAFGDGKSSIEKDPKHTYTEVGTYSVRLIVKSSVGCLDTMVRNVTIEGVPGTLYVPNAFQPGSIRNELRSFMPKGVGLKEYRLRIFNTWGELIFETTRIEDGCPADGWDGSFNGKQLPQDVYIWDISAKFINGTEWEGMQYEKGAKKRTGTVHLIR</sequence>
<evidence type="ECO:0000313" key="8">
    <source>
        <dbReference type="EMBL" id="POY36775.1"/>
    </source>
</evidence>
<dbReference type="GO" id="GO:0005261">
    <property type="term" value="F:monoatomic cation channel activity"/>
    <property type="evidence" value="ECO:0007669"/>
    <property type="project" value="TreeGrafter"/>
</dbReference>
<dbReference type="PANTHER" id="PTHR46730:SF4">
    <property type="entry name" value="POLYCYSTIC KIDNEY DISEASE PROTEIN 1-LIKE 1"/>
    <property type="match status" value="1"/>
</dbReference>
<feature type="domain" description="PKD" evidence="7">
    <location>
        <begin position="2199"/>
        <end position="2243"/>
    </location>
</feature>
<dbReference type="Pfam" id="PF18911">
    <property type="entry name" value="PKD_4"/>
    <property type="match status" value="6"/>
</dbReference>
<evidence type="ECO:0000256" key="3">
    <source>
        <dbReference type="ARBA" id="ARBA00022737"/>
    </source>
</evidence>
<evidence type="ECO:0000256" key="6">
    <source>
        <dbReference type="SAM" id="SignalP"/>
    </source>
</evidence>
<evidence type="ECO:0000313" key="9">
    <source>
        <dbReference type="Proteomes" id="UP000236893"/>
    </source>
</evidence>
<dbReference type="CDD" id="cd00146">
    <property type="entry name" value="PKD"/>
    <property type="match status" value="7"/>
</dbReference>
<feature type="chain" id="PRO_5015572326" description="PKD domain-containing protein" evidence="6">
    <location>
        <begin position="23"/>
        <end position="2950"/>
    </location>
</feature>
<comment type="subcellular location">
    <subcellularLocation>
        <location evidence="1">Membrane</location>
        <topology evidence="1">Multi-pass membrane protein</topology>
    </subcellularLocation>
</comment>
<dbReference type="PROSITE" id="PS50093">
    <property type="entry name" value="PKD"/>
    <property type="match status" value="7"/>
</dbReference>
<keyword evidence="3" id="KW-0677">Repeat</keyword>
<protein>
    <recommendedName>
        <fullName evidence="7">PKD domain-containing protein</fullName>
    </recommendedName>
</protein>
<evidence type="ECO:0000259" key="7">
    <source>
        <dbReference type="PROSITE" id="PS50093"/>
    </source>
</evidence>
<keyword evidence="4" id="KW-1133">Transmembrane helix</keyword>
<dbReference type="Gene3D" id="2.60.40.10">
    <property type="entry name" value="Immunoglobulins"/>
    <property type="match status" value="13"/>
</dbReference>
<evidence type="ECO:0000256" key="1">
    <source>
        <dbReference type="ARBA" id="ARBA00004141"/>
    </source>
</evidence>
<dbReference type="SMART" id="SM00089">
    <property type="entry name" value="PKD"/>
    <property type="match status" value="10"/>
</dbReference>
<dbReference type="Proteomes" id="UP000236893">
    <property type="component" value="Unassembled WGS sequence"/>
</dbReference>
<name>A0A2S5A2K7_9SPHI</name>
<dbReference type="GO" id="GO:0006816">
    <property type="term" value="P:calcium ion transport"/>
    <property type="evidence" value="ECO:0007669"/>
    <property type="project" value="TreeGrafter"/>
</dbReference>
<reference evidence="8 9" key="1">
    <citation type="submission" date="2018-01" db="EMBL/GenBank/DDBJ databases">
        <authorList>
            <person name="Gaut B.S."/>
            <person name="Morton B.R."/>
            <person name="Clegg M.T."/>
            <person name="Duvall M.R."/>
        </authorList>
    </citation>
    <scope>NUCLEOTIDE SEQUENCE [LARGE SCALE GENOMIC DNA]</scope>
    <source>
        <strain evidence="8 9">HR-AV</strain>
    </source>
</reference>
<dbReference type="EMBL" id="PQVF01000006">
    <property type="protein sequence ID" value="POY36775.1"/>
    <property type="molecule type" value="Genomic_DNA"/>
</dbReference>
<feature type="domain" description="PKD" evidence="7">
    <location>
        <begin position="2274"/>
        <end position="2313"/>
    </location>
</feature>
<dbReference type="OrthoDB" id="7794186at2"/>
<evidence type="ECO:0000256" key="4">
    <source>
        <dbReference type="ARBA" id="ARBA00022989"/>
    </source>
</evidence>
<dbReference type="RefSeq" id="WP_103789078.1">
    <property type="nucleotide sequence ID" value="NZ_PQVF01000006.1"/>
</dbReference>
<keyword evidence="6" id="KW-0732">Signal</keyword>
<comment type="caution">
    <text evidence="8">The sequence shown here is derived from an EMBL/GenBank/DDBJ whole genome shotgun (WGS) entry which is preliminary data.</text>
</comment>
<proteinExistence type="predicted"/>
<feature type="domain" description="PKD" evidence="7">
    <location>
        <begin position="2082"/>
        <end position="2134"/>
    </location>
</feature>
<keyword evidence="2" id="KW-0812">Transmembrane</keyword>
<dbReference type="PANTHER" id="PTHR46730">
    <property type="entry name" value="POLYCYSTIN-1"/>
    <property type="match status" value="1"/>
</dbReference>
<dbReference type="Pfam" id="PF19406">
    <property type="entry name" value="PKD_5"/>
    <property type="match status" value="2"/>
</dbReference>
<dbReference type="InterPro" id="IPR045828">
    <property type="entry name" value="PKD_Bacteroidetes"/>
</dbReference>
<dbReference type="InterPro" id="IPR013783">
    <property type="entry name" value="Ig-like_fold"/>
</dbReference>
<dbReference type="InterPro" id="IPR022409">
    <property type="entry name" value="PKD/Chitinase_dom"/>
</dbReference>
<feature type="domain" description="PKD" evidence="7">
    <location>
        <begin position="2677"/>
        <end position="2728"/>
    </location>
</feature>
<keyword evidence="9" id="KW-1185">Reference proteome</keyword>
<dbReference type="InterPro" id="IPR000601">
    <property type="entry name" value="PKD_dom"/>
</dbReference>
<feature type="domain" description="PKD" evidence="7">
    <location>
        <begin position="2618"/>
        <end position="2674"/>
    </location>
</feature>